<sequence>MHAIVLRLRALAHDGRLAEALELADKALEGCDENSLWDLGRLQYIRRKVLYEIPCPSTNPYERKVDALGVPNESESFNVKLIEHTITAFEAVSKYCEVAGNEMGSAKSDLLWARTCIDLDFRRFVLSAEARGVMSLETASKLLDSDINFHDVLDMLHDAITTTTTANLPLLLVDAMAALVEVKCIQGHPSSSWSVWVLEAWELLSRLFTDGEDFRVVLSSIAPVSNLTRLRHLCRRLVRLVMCDSRVIKFSEMNTHLRLFEGYVTLHLSIDKKLNLA</sequence>
<organism evidence="1 2">
    <name type="scientific">Gracilariopsis chorda</name>
    <dbReference type="NCBI Taxonomy" id="448386"/>
    <lineage>
        <taxon>Eukaryota</taxon>
        <taxon>Rhodophyta</taxon>
        <taxon>Florideophyceae</taxon>
        <taxon>Rhodymeniophycidae</taxon>
        <taxon>Gracilariales</taxon>
        <taxon>Gracilariaceae</taxon>
        <taxon>Gracilariopsis</taxon>
    </lineage>
</organism>
<protein>
    <submittedName>
        <fullName evidence="1">Uncharacterized protein</fullName>
    </submittedName>
</protein>
<evidence type="ECO:0000313" key="2">
    <source>
        <dbReference type="Proteomes" id="UP000247409"/>
    </source>
</evidence>
<gene>
    <name evidence="1" type="ORF">BWQ96_05874</name>
</gene>
<reference evidence="1 2" key="1">
    <citation type="journal article" date="2018" name="Mol. Biol. Evol.">
        <title>Analysis of the draft genome of the red seaweed Gracilariopsis chorda provides insights into genome size evolution in Rhodophyta.</title>
        <authorList>
            <person name="Lee J."/>
            <person name="Yang E.C."/>
            <person name="Graf L."/>
            <person name="Yang J.H."/>
            <person name="Qiu H."/>
            <person name="Zel Zion U."/>
            <person name="Chan C.X."/>
            <person name="Stephens T.G."/>
            <person name="Weber A.P.M."/>
            <person name="Boo G.H."/>
            <person name="Boo S.M."/>
            <person name="Kim K.M."/>
            <person name="Shin Y."/>
            <person name="Jung M."/>
            <person name="Lee S.J."/>
            <person name="Yim H.S."/>
            <person name="Lee J.H."/>
            <person name="Bhattacharya D."/>
            <person name="Yoon H.S."/>
        </authorList>
    </citation>
    <scope>NUCLEOTIDE SEQUENCE [LARGE SCALE GENOMIC DNA]</scope>
    <source>
        <strain evidence="1 2">SKKU-2015</strain>
        <tissue evidence="1">Whole body</tissue>
    </source>
</reference>
<name>A0A2V3IQK9_9FLOR</name>
<dbReference type="Proteomes" id="UP000247409">
    <property type="component" value="Unassembled WGS sequence"/>
</dbReference>
<keyword evidence="2" id="KW-1185">Reference proteome</keyword>
<dbReference type="EMBL" id="NBIV01000093">
    <property type="protein sequence ID" value="PXF44354.1"/>
    <property type="molecule type" value="Genomic_DNA"/>
</dbReference>
<proteinExistence type="predicted"/>
<accession>A0A2V3IQK9</accession>
<evidence type="ECO:0000313" key="1">
    <source>
        <dbReference type="EMBL" id="PXF44354.1"/>
    </source>
</evidence>
<comment type="caution">
    <text evidence="1">The sequence shown here is derived from an EMBL/GenBank/DDBJ whole genome shotgun (WGS) entry which is preliminary data.</text>
</comment>
<dbReference type="AlphaFoldDB" id="A0A2V3IQK9"/>